<dbReference type="EMBL" id="BMYK01000016">
    <property type="protein sequence ID" value="GHC92923.1"/>
    <property type="molecule type" value="Genomic_DNA"/>
</dbReference>
<evidence type="ECO:0000256" key="5">
    <source>
        <dbReference type="ARBA" id="ARBA00022692"/>
    </source>
</evidence>
<dbReference type="PANTHER" id="PTHR33908:SF3">
    <property type="entry name" value="UNDECAPRENYL PHOSPHATE-ALPHA-4-AMINO-4-DEOXY-L-ARABINOSE ARABINOSYL TRANSFERASE"/>
    <property type="match status" value="1"/>
</dbReference>
<proteinExistence type="predicted"/>
<evidence type="ECO:0000313" key="10">
    <source>
        <dbReference type="EMBL" id="GHC92923.1"/>
    </source>
</evidence>
<gene>
    <name evidence="10" type="ORF">GCM10007320_43480</name>
</gene>
<feature type="transmembrane region" description="Helical" evidence="8">
    <location>
        <begin position="331"/>
        <end position="357"/>
    </location>
</feature>
<dbReference type="InterPro" id="IPR003342">
    <property type="entry name" value="ArnT-like_N"/>
</dbReference>
<feature type="transmembrane region" description="Helical" evidence="8">
    <location>
        <begin position="138"/>
        <end position="171"/>
    </location>
</feature>
<feature type="transmembrane region" description="Helical" evidence="8">
    <location>
        <begin position="249"/>
        <end position="268"/>
    </location>
</feature>
<evidence type="ECO:0000256" key="2">
    <source>
        <dbReference type="ARBA" id="ARBA00022475"/>
    </source>
</evidence>
<keyword evidence="2" id="KW-1003">Cell membrane</keyword>
<name>A0ABQ3G6E5_9BURK</name>
<keyword evidence="4" id="KW-0808">Transferase</keyword>
<evidence type="ECO:0000256" key="3">
    <source>
        <dbReference type="ARBA" id="ARBA00022676"/>
    </source>
</evidence>
<feature type="transmembrane region" description="Helical" evidence="8">
    <location>
        <begin position="183"/>
        <end position="202"/>
    </location>
</feature>
<keyword evidence="5 8" id="KW-0812">Transmembrane</keyword>
<dbReference type="PANTHER" id="PTHR33908">
    <property type="entry name" value="MANNOSYLTRANSFERASE YKCB-RELATED"/>
    <property type="match status" value="1"/>
</dbReference>
<evidence type="ECO:0000256" key="6">
    <source>
        <dbReference type="ARBA" id="ARBA00022989"/>
    </source>
</evidence>
<feature type="transmembrane region" description="Helical" evidence="8">
    <location>
        <begin position="288"/>
        <end position="311"/>
    </location>
</feature>
<keyword evidence="7 8" id="KW-0472">Membrane</keyword>
<reference evidence="11" key="1">
    <citation type="journal article" date="2019" name="Int. J. Syst. Evol. Microbiol.">
        <title>The Global Catalogue of Microorganisms (GCM) 10K type strain sequencing project: providing services to taxonomists for standard genome sequencing and annotation.</title>
        <authorList>
            <consortium name="The Broad Institute Genomics Platform"/>
            <consortium name="The Broad Institute Genome Sequencing Center for Infectious Disease"/>
            <person name="Wu L."/>
            <person name="Ma J."/>
        </authorList>
    </citation>
    <scope>NUCLEOTIDE SEQUENCE [LARGE SCALE GENOMIC DNA]</scope>
    <source>
        <strain evidence="11">KCTC 23314</strain>
    </source>
</reference>
<comment type="subcellular location">
    <subcellularLocation>
        <location evidence="1">Cell membrane</location>
        <topology evidence="1">Multi-pass membrane protein</topology>
    </subcellularLocation>
</comment>
<evidence type="ECO:0000256" key="4">
    <source>
        <dbReference type="ARBA" id="ARBA00022679"/>
    </source>
</evidence>
<protein>
    <submittedName>
        <fullName evidence="10">Phospholipid carrier-dependent glycosyltransferase</fullName>
    </submittedName>
</protein>
<dbReference type="Proteomes" id="UP000626210">
    <property type="component" value="Unassembled WGS sequence"/>
</dbReference>
<evidence type="ECO:0000313" key="11">
    <source>
        <dbReference type="Proteomes" id="UP000626210"/>
    </source>
</evidence>
<evidence type="ECO:0000256" key="8">
    <source>
        <dbReference type="SAM" id="Phobius"/>
    </source>
</evidence>
<organism evidence="10 11">
    <name type="scientific">Pseudorhodoferax aquiterrae</name>
    <dbReference type="NCBI Taxonomy" id="747304"/>
    <lineage>
        <taxon>Bacteria</taxon>
        <taxon>Pseudomonadati</taxon>
        <taxon>Pseudomonadota</taxon>
        <taxon>Betaproteobacteria</taxon>
        <taxon>Burkholderiales</taxon>
        <taxon>Comamonadaceae</taxon>
    </lineage>
</organism>
<feature type="transmembrane region" description="Helical" evidence="8">
    <location>
        <begin position="91"/>
        <end position="118"/>
    </location>
</feature>
<comment type="caution">
    <text evidence="10">The sequence shown here is derived from an EMBL/GenBank/DDBJ whole genome shotgun (WGS) entry which is preliminary data.</text>
</comment>
<dbReference type="InterPro" id="IPR050297">
    <property type="entry name" value="LipidA_mod_glycosyltrf_83"/>
</dbReference>
<evidence type="ECO:0000259" key="9">
    <source>
        <dbReference type="Pfam" id="PF02366"/>
    </source>
</evidence>
<feature type="domain" description="ArnT-like N-terminal" evidence="9">
    <location>
        <begin position="10"/>
        <end position="214"/>
    </location>
</feature>
<keyword evidence="6 8" id="KW-1133">Transmembrane helix</keyword>
<dbReference type="Pfam" id="PF02366">
    <property type="entry name" value="PMT"/>
    <property type="match status" value="1"/>
</dbReference>
<sequence length="455" mass="49618">MATVPFADTSEPRYAEIARLMAVSGDWVTPWFSAGVPFWGKPPLSFWTQAVAIDWLGLAEFSARLPGWLAMIGVAALLFQFGRQAMGPVSAWWALVIFATSLLPFVASGAVLTDPFLALGTTLTLVSFCLAGTSSHPFWRYGVFIGMAIGLLAKGPIAAVLSLGVLVAWMVWSADARARWKLLLWPPGLATTVVLVVPWYLLAEAKTPGFLQYFLVGEHFLRFTDPGWSGDLYGSAHERAYGAIWVDTLLAGLPWSLVGCGWLLLALYRAPSRAQLWAALRRDEVRFLMLWALASPVLFTLSGNILWTYVLPSMPALALLLGRAFAYSRPAWSRVVVGISVALVPTLFAAMILIVAVHPNYLKTEKLLVREAQEMAAAVPIYFVGGAPFSARYYSEGAAKGVALDEVSALVRSRSGPLWVAVPRDRTAQVLASLGDGMIEHRSSRRFTLYEVPAP</sequence>
<evidence type="ECO:0000256" key="7">
    <source>
        <dbReference type="ARBA" id="ARBA00023136"/>
    </source>
</evidence>
<feature type="transmembrane region" description="Helical" evidence="8">
    <location>
        <begin position="61"/>
        <end position="79"/>
    </location>
</feature>
<evidence type="ECO:0000256" key="1">
    <source>
        <dbReference type="ARBA" id="ARBA00004651"/>
    </source>
</evidence>
<accession>A0ABQ3G6E5</accession>
<keyword evidence="3" id="KW-0328">Glycosyltransferase</keyword>
<keyword evidence="11" id="KW-1185">Reference proteome</keyword>